<organism evidence="1 2">
    <name type="scientific">Nocardia alba</name>
    <dbReference type="NCBI Taxonomy" id="225051"/>
    <lineage>
        <taxon>Bacteria</taxon>
        <taxon>Bacillati</taxon>
        <taxon>Actinomycetota</taxon>
        <taxon>Actinomycetes</taxon>
        <taxon>Mycobacteriales</taxon>
        <taxon>Nocardiaceae</taxon>
        <taxon>Nocardia</taxon>
    </lineage>
</organism>
<sequence length="145" mass="15345">MSDDGAEMDATTVSPEIDLQARTGACLQMQDVDVRVDADGSLGFEYDGALCSIRAVTLAPGLTVLSLTSVLAWDRPLKAALHKRVAERNNEIQFGSVTLIARGQLGDVILRYTFPAEGLDDGALTTMLLLALSGASRARQGLLAP</sequence>
<name>A0A4R1FGW0_9NOCA</name>
<protein>
    <recommendedName>
        <fullName evidence="3">Sensory transduction regulator</fullName>
    </recommendedName>
</protein>
<gene>
    <name evidence="1" type="ORF">DFR71_5453</name>
</gene>
<proteinExistence type="predicted"/>
<dbReference type="EMBL" id="SMFR01000005">
    <property type="protein sequence ID" value="TCJ93603.1"/>
    <property type="molecule type" value="Genomic_DNA"/>
</dbReference>
<dbReference type="STRING" id="1210063.GCA_001612665_05095"/>
<comment type="caution">
    <text evidence="1">The sequence shown here is derived from an EMBL/GenBank/DDBJ whole genome shotgun (WGS) entry which is preliminary data.</text>
</comment>
<keyword evidence="2" id="KW-1185">Reference proteome</keyword>
<evidence type="ECO:0000313" key="1">
    <source>
        <dbReference type="EMBL" id="TCJ93603.1"/>
    </source>
</evidence>
<accession>A0A4R1FGW0</accession>
<dbReference type="Pfam" id="PF10722">
    <property type="entry name" value="YbjN"/>
    <property type="match status" value="1"/>
</dbReference>
<evidence type="ECO:0000313" key="2">
    <source>
        <dbReference type="Proteomes" id="UP000294856"/>
    </source>
</evidence>
<dbReference type="AlphaFoldDB" id="A0A4R1FGW0"/>
<reference evidence="1 2" key="1">
    <citation type="submission" date="2019-03" db="EMBL/GenBank/DDBJ databases">
        <title>Genomic Encyclopedia of Type Strains, Phase IV (KMG-IV): sequencing the most valuable type-strain genomes for metagenomic binning, comparative biology and taxonomic classification.</title>
        <authorList>
            <person name="Goeker M."/>
        </authorList>
    </citation>
    <scope>NUCLEOTIDE SEQUENCE [LARGE SCALE GENOMIC DNA]</scope>
    <source>
        <strain evidence="1 2">DSM 44684</strain>
    </source>
</reference>
<dbReference type="InterPro" id="IPR019660">
    <property type="entry name" value="Put_sensory_transdc_reg_YbjN"/>
</dbReference>
<dbReference type="Proteomes" id="UP000294856">
    <property type="component" value="Unassembled WGS sequence"/>
</dbReference>
<evidence type="ECO:0008006" key="3">
    <source>
        <dbReference type="Google" id="ProtNLM"/>
    </source>
</evidence>